<name>A0A1L9AWD0_9BACT</name>
<evidence type="ECO:0000313" key="3">
    <source>
        <dbReference type="EMBL" id="OJH34318.1"/>
    </source>
</evidence>
<dbReference type="GO" id="GO:0009269">
    <property type="term" value="P:response to desiccation"/>
    <property type="evidence" value="ECO:0007669"/>
    <property type="project" value="InterPro"/>
</dbReference>
<feature type="domain" description="Water stress and hypersensitive response" evidence="2">
    <location>
        <begin position="188"/>
        <end position="304"/>
    </location>
</feature>
<dbReference type="InterPro" id="IPR004864">
    <property type="entry name" value="LEA_2"/>
</dbReference>
<dbReference type="Pfam" id="PF03168">
    <property type="entry name" value="LEA_2"/>
    <property type="match status" value="1"/>
</dbReference>
<dbReference type="EMBL" id="MPIN01000020">
    <property type="protein sequence ID" value="OJH34318.1"/>
    <property type="molecule type" value="Genomic_DNA"/>
</dbReference>
<sequence length="307" mass="32511">MAEVGHGVVNSVPQNALRTDAPRSTLPSMRFAPRATVHLLTFAAWLSGCATTPPAAPPLGPVSLAQEETRVITQDLASMELRYSGELTSPQTATLEKADYELVSNGQVLEKGTAPLGVPLVPGAPTAFSFQASTPSVKSPEDLEALSDKGGSLLVAVRGTLTVRSGDSERTLPFAASRQVRVPRLPRVKVLAMEGARYSDEQVDLVMRLGVENPNPFPVRLNGLTWVLGIQGRRLGEGTLGKQDVVDAAATGVYPVEVAVTRETWGPEVRGLIATGTLPYEVAGELTGPLVRVPYSLSGDVKLNVSR</sequence>
<evidence type="ECO:0000259" key="2">
    <source>
        <dbReference type="SMART" id="SM00769"/>
    </source>
</evidence>
<accession>A0A1L9AWD0</accession>
<protein>
    <recommendedName>
        <fullName evidence="2">Water stress and hypersensitive response domain-containing protein</fullName>
    </recommendedName>
</protein>
<evidence type="ECO:0000256" key="1">
    <source>
        <dbReference type="SAM" id="MobiDB-lite"/>
    </source>
</evidence>
<dbReference type="AlphaFoldDB" id="A0A1L9AWD0"/>
<comment type="caution">
    <text evidence="3">The sequence shown here is derived from an EMBL/GenBank/DDBJ whole genome shotgun (WGS) entry which is preliminary data.</text>
</comment>
<dbReference type="SMART" id="SM00769">
    <property type="entry name" value="WHy"/>
    <property type="match status" value="1"/>
</dbReference>
<reference evidence="3 4" key="2">
    <citation type="submission" date="2016-12" db="EMBL/GenBank/DDBJ databases">
        <title>Draft Genome Sequence of Cystobacter ferrugineus Strain Cbfe23.</title>
        <authorList>
            <person name="Akbar S."/>
            <person name="Dowd S.E."/>
            <person name="Stevens D.C."/>
        </authorList>
    </citation>
    <scope>NUCLEOTIDE SEQUENCE [LARGE SCALE GENOMIC DNA]</scope>
    <source>
        <strain evidence="3 4">Cbfe23</strain>
    </source>
</reference>
<feature type="region of interest" description="Disordered" evidence="1">
    <location>
        <begin position="1"/>
        <end position="21"/>
    </location>
</feature>
<dbReference type="InterPro" id="IPR013990">
    <property type="entry name" value="WHy-dom"/>
</dbReference>
<dbReference type="Proteomes" id="UP000182229">
    <property type="component" value="Unassembled WGS sequence"/>
</dbReference>
<proteinExistence type="predicted"/>
<organism evidence="3 4">
    <name type="scientific">Cystobacter ferrugineus</name>
    <dbReference type="NCBI Taxonomy" id="83449"/>
    <lineage>
        <taxon>Bacteria</taxon>
        <taxon>Pseudomonadati</taxon>
        <taxon>Myxococcota</taxon>
        <taxon>Myxococcia</taxon>
        <taxon>Myxococcales</taxon>
        <taxon>Cystobacterineae</taxon>
        <taxon>Archangiaceae</taxon>
        <taxon>Cystobacter</taxon>
    </lineage>
</organism>
<dbReference type="Gene3D" id="2.60.40.1820">
    <property type="match status" value="1"/>
</dbReference>
<dbReference type="SUPFAM" id="SSF117070">
    <property type="entry name" value="LEA14-like"/>
    <property type="match status" value="1"/>
</dbReference>
<keyword evidence="4" id="KW-1185">Reference proteome</keyword>
<reference evidence="4" key="1">
    <citation type="submission" date="2016-11" db="EMBL/GenBank/DDBJ databases">
        <authorList>
            <person name="Shukria A."/>
            <person name="Stevens D.C."/>
        </authorList>
    </citation>
    <scope>NUCLEOTIDE SEQUENCE [LARGE SCALE GENOMIC DNA]</scope>
    <source>
        <strain evidence="4">Cbfe23</strain>
    </source>
</reference>
<dbReference type="STRING" id="83449.BON30_44205"/>
<evidence type="ECO:0000313" key="4">
    <source>
        <dbReference type="Proteomes" id="UP000182229"/>
    </source>
</evidence>
<gene>
    <name evidence="3" type="ORF">BON30_44205</name>
</gene>